<evidence type="ECO:0000313" key="1">
    <source>
        <dbReference type="EMBL" id="WJE88574.1"/>
    </source>
</evidence>
<organism evidence="1 2">
    <name type="scientific">Klebsiella phage Kpn17</name>
    <dbReference type="NCBI Taxonomy" id="3044025"/>
    <lineage>
        <taxon>Viruses</taxon>
        <taxon>Duplodnaviria</taxon>
        <taxon>Heunggongvirae</taxon>
        <taxon>Uroviricota</taxon>
        <taxon>Caudoviricetes</taxon>
        <taxon>Autographivirales</taxon>
        <taxon>Autotranscriptaviridae</taxon>
        <taxon>Studiervirinae</taxon>
        <taxon>Przondovirus</taxon>
        <taxon>Przondovirus Kpn17</taxon>
    </lineage>
</organism>
<sequence length="87" mass="10119">MLKPIEHILNNPNDLPDVPRAVKEYLQSRFMLTSCISQRSVSYVRLATVRSSSPAYYMVTTWLLVSLTRWRAVSVHSKKEIDYVFLT</sequence>
<dbReference type="Pfam" id="PF10911">
    <property type="entry name" value="T7-like_Y65"/>
    <property type="match status" value="1"/>
</dbReference>
<protein>
    <submittedName>
        <fullName evidence="1">Uncharacterized protein</fullName>
    </submittedName>
</protein>
<proteinExistence type="predicted"/>
<keyword evidence="2" id="KW-1185">Reference proteome</keyword>
<evidence type="ECO:0000313" key="2">
    <source>
        <dbReference type="Proteomes" id="UP001654237"/>
    </source>
</evidence>
<dbReference type="InterPro" id="IPR020121">
    <property type="entry name" value="Phage_T7-like_6.5"/>
</dbReference>
<accession>A0AAT9V6D6</accession>
<dbReference type="EMBL" id="OQ790080">
    <property type="protein sequence ID" value="WJE88574.1"/>
    <property type="molecule type" value="Genomic_DNA"/>
</dbReference>
<dbReference type="Proteomes" id="UP001654237">
    <property type="component" value="Segment"/>
</dbReference>
<reference evidence="1 2" key="1">
    <citation type="journal article" date="2024" name="Can. J. Microbiol.">
        <title>Biological and genomic characteristics of three novel bacteriophages and a phage-plasmid of Klebsiella pneumoniae.</title>
        <authorList>
            <person name="Uskudar-Guclu A."/>
            <person name="Unlu S."/>
            <person name="Salih-Dogan H."/>
            <person name="Yalcin S."/>
            <person name="Basustaoglu A."/>
        </authorList>
    </citation>
    <scope>NUCLEOTIDE SEQUENCE [LARGE SCALE GENOMIC DNA]</scope>
</reference>
<name>A0AAT9V6D6_9CAUD</name>